<reference evidence="2 3" key="1">
    <citation type="journal article" date="2013" name="PLoS Genet.">
        <title>Plant-symbiotic fungi as chemical engineers: Multi-genome analysis of the Clavicipitaceae reveals dynamics of alkaloid loci.</title>
        <authorList>
            <person name="Schardl C.L."/>
            <person name="Young C.A."/>
            <person name="Hesse U."/>
            <person name="Amyotte S.G."/>
            <person name="Andreeva K."/>
            <person name="Calie P.J."/>
            <person name="Fleetwood D.J."/>
            <person name="Haws D.C."/>
            <person name="Moore N."/>
            <person name="Oeser B."/>
            <person name="Panaccione D.G."/>
            <person name="Schweri K.K."/>
            <person name="Voisey C.R."/>
            <person name="Farman M.L."/>
            <person name="Jaromczyk J.W."/>
            <person name="Roe B.A."/>
            <person name="O'Sullivan D.M."/>
            <person name="Scott B."/>
            <person name="Tudzynski P."/>
            <person name="An Z."/>
            <person name="Arnaoudova E.G."/>
            <person name="Bullock C.T."/>
            <person name="Charlton N.D."/>
            <person name="Chen L."/>
            <person name="Cox M."/>
            <person name="Dinkins R.D."/>
            <person name="Florea S."/>
            <person name="Glenn A.E."/>
            <person name="Gordon A."/>
            <person name="Gueldener U."/>
            <person name="Harris D.R."/>
            <person name="Hollin W."/>
            <person name="Jaromczyk J."/>
            <person name="Johnson R.D."/>
            <person name="Khan A.K."/>
            <person name="Leistner E."/>
            <person name="Leuchtmann A."/>
            <person name="Li C."/>
            <person name="Liu J."/>
            <person name="Liu J."/>
            <person name="Liu M."/>
            <person name="Mace W."/>
            <person name="Machado C."/>
            <person name="Nagabhyru P."/>
            <person name="Pan J."/>
            <person name="Schmid J."/>
            <person name="Sugawara K."/>
            <person name="Steiner U."/>
            <person name="Takach J.E."/>
            <person name="Tanaka E."/>
            <person name="Webb J.S."/>
            <person name="Wilson E.V."/>
            <person name="Wiseman J.L."/>
            <person name="Yoshida R."/>
            <person name="Zeng Z."/>
        </authorList>
    </citation>
    <scope>NUCLEOTIDE SEQUENCE [LARGE SCALE GENOMIC DNA]</scope>
    <source>
        <strain evidence="2 3">20.1</strain>
    </source>
</reference>
<keyword evidence="3" id="KW-1185">Reference proteome</keyword>
<accession>M1WD88</accession>
<feature type="compositionally biased region" description="Polar residues" evidence="1">
    <location>
        <begin position="326"/>
        <end position="360"/>
    </location>
</feature>
<feature type="region of interest" description="Disordered" evidence="1">
    <location>
        <begin position="188"/>
        <end position="275"/>
    </location>
</feature>
<feature type="region of interest" description="Disordered" evidence="1">
    <location>
        <begin position="308"/>
        <end position="371"/>
    </location>
</feature>
<protein>
    <recommendedName>
        <fullName evidence="4">FAR1 domain-containing protein</fullName>
    </recommendedName>
</protein>
<dbReference type="STRING" id="1111077.M1WD88"/>
<dbReference type="HOGENOM" id="CLU_696394_0_0_1"/>
<gene>
    <name evidence="2" type="ORF">CPUR_05881</name>
</gene>
<organism evidence="2 3">
    <name type="scientific">Claviceps purpurea (strain 20.1)</name>
    <name type="common">Ergot fungus</name>
    <name type="synonym">Sphacelia segetum</name>
    <dbReference type="NCBI Taxonomy" id="1111077"/>
    <lineage>
        <taxon>Eukaryota</taxon>
        <taxon>Fungi</taxon>
        <taxon>Dikarya</taxon>
        <taxon>Ascomycota</taxon>
        <taxon>Pezizomycotina</taxon>
        <taxon>Sordariomycetes</taxon>
        <taxon>Hypocreomycetidae</taxon>
        <taxon>Hypocreales</taxon>
        <taxon>Clavicipitaceae</taxon>
        <taxon>Claviceps</taxon>
    </lineage>
</organism>
<dbReference type="Proteomes" id="UP000016801">
    <property type="component" value="Unassembled WGS sequence"/>
</dbReference>
<name>M1WD88_CLAP2</name>
<dbReference type="EMBL" id="CAGA01000037">
    <property type="protein sequence ID" value="CCE32023.1"/>
    <property type="molecule type" value="Genomic_DNA"/>
</dbReference>
<dbReference type="OrthoDB" id="4958315at2759"/>
<evidence type="ECO:0000313" key="3">
    <source>
        <dbReference type="Proteomes" id="UP000016801"/>
    </source>
</evidence>
<feature type="compositionally biased region" description="Basic and acidic residues" evidence="1">
    <location>
        <begin position="198"/>
        <end position="210"/>
    </location>
</feature>
<dbReference type="AlphaFoldDB" id="M1WD88"/>
<dbReference type="eggNOG" id="ENOG502RKI1">
    <property type="taxonomic scope" value="Eukaryota"/>
</dbReference>
<evidence type="ECO:0008006" key="4">
    <source>
        <dbReference type="Google" id="ProtNLM"/>
    </source>
</evidence>
<proteinExistence type="predicted"/>
<feature type="compositionally biased region" description="Low complexity" evidence="1">
    <location>
        <begin position="308"/>
        <end position="325"/>
    </location>
</feature>
<comment type="caution">
    <text evidence="2">The sequence shown here is derived from an EMBL/GenBank/DDBJ whole genome shotgun (WGS) entry which is preliminary data.</text>
</comment>
<evidence type="ECO:0000313" key="2">
    <source>
        <dbReference type="EMBL" id="CCE32023.1"/>
    </source>
</evidence>
<sequence>MTRYERPISAIEKEYTDVEEAHSAIQEHQRLEGFVCVKAGNSRNRLTGVVSYRVLQCRQSRCYRESPGKKHKYSTTSYKTNCPFRARILFNKHKNTHSLKVMEPSHNHDPIESPISSSTLRLRTQRQFGTERLLSIIDKKSKGNELTASQIAEEIHAEHPEILIVGLDVFFLQKKLRLRASRGEPLIQGAVSDEEAPAADHGEPGPDDMRPQQQISGDTAPPLDNAASSDEIPSDDDGNGGYAPGSPVGQTSETHRTRVPSSGRKGGNRQGSVSARLDQLQSTVSKLLESVEALREAHYATQAALAAQAAQHPPWQQQQHHANPASQHQNFPVASWPTHQSETAQSNAQPPQTGGVSQFIDSHCAGPNFLASQSNEHMASGYTAGLHYPAAQRRPR</sequence>
<evidence type="ECO:0000256" key="1">
    <source>
        <dbReference type="SAM" id="MobiDB-lite"/>
    </source>
</evidence>
<dbReference type="VEuPathDB" id="FungiDB:CPUR_05881"/>